<gene>
    <name evidence="1" type="ORF">JBS370_LOCUS42318</name>
</gene>
<organism evidence="1 2">
    <name type="scientific">Rotaria sordida</name>
    <dbReference type="NCBI Taxonomy" id="392033"/>
    <lineage>
        <taxon>Eukaryota</taxon>
        <taxon>Metazoa</taxon>
        <taxon>Spiralia</taxon>
        <taxon>Gnathifera</taxon>
        <taxon>Rotifera</taxon>
        <taxon>Eurotatoria</taxon>
        <taxon>Bdelloidea</taxon>
        <taxon>Philodinida</taxon>
        <taxon>Philodinidae</taxon>
        <taxon>Rotaria</taxon>
    </lineage>
</organism>
<evidence type="ECO:0000313" key="2">
    <source>
        <dbReference type="Proteomes" id="UP000663836"/>
    </source>
</evidence>
<proteinExistence type="predicted"/>
<dbReference type="AlphaFoldDB" id="A0A820LX83"/>
<protein>
    <submittedName>
        <fullName evidence="1">Uncharacterized protein</fullName>
    </submittedName>
</protein>
<accession>A0A820LX83</accession>
<dbReference type="Proteomes" id="UP000663836">
    <property type="component" value="Unassembled WGS sequence"/>
</dbReference>
<name>A0A820LX83_9BILA</name>
<sequence length="55" mass="6323">MRTSNEVVPVSQGFSPIRSQYSFIDERQVQPIQQGKYQAWKTDTSQEPFISTSTI</sequence>
<reference evidence="1" key="1">
    <citation type="submission" date="2021-02" db="EMBL/GenBank/DDBJ databases">
        <authorList>
            <person name="Nowell W R."/>
        </authorList>
    </citation>
    <scope>NUCLEOTIDE SEQUENCE</scope>
</reference>
<dbReference type="EMBL" id="CAJOBD010055155">
    <property type="protein sequence ID" value="CAF4364253.1"/>
    <property type="molecule type" value="Genomic_DNA"/>
</dbReference>
<feature type="non-terminal residue" evidence="1">
    <location>
        <position position="55"/>
    </location>
</feature>
<evidence type="ECO:0000313" key="1">
    <source>
        <dbReference type="EMBL" id="CAF4364253.1"/>
    </source>
</evidence>
<comment type="caution">
    <text evidence="1">The sequence shown here is derived from an EMBL/GenBank/DDBJ whole genome shotgun (WGS) entry which is preliminary data.</text>
</comment>